<feature type="transmembrane region" description="Helical" evidence="1">
    <location>
        <begin position="185"/>
        <end position="206"/>
    </location>
</feature>
<dbReference type="RefSeq" id="WP_337321535.1">
    <property type="nucleotide sequence ID" value="NZ_JBBDGN010000015.1"/>
</dbReference>
<keyword evidence="3" id="KW-1185">Reference proteome</keyword>
<dbReference type="InterPro" id="IPR010640">
    <property type="entry name" value="Low_temperature_requirement_A"/>
</dbReference>
<keyword evidence="1" id="KW-1133">Transmembrane helix</keyword>
<dbReference type="EMBL" id="JBBDGN010000015">
    <property type="protein sequence ID" value="MEJ1092701.1"/>
    <property type="molecule type" value="Genomic_DNA"/>
</dbReference>
<feature type="transmembrane region" description="Helical" evidence="1">
    <location>
        <begin position="99"/>
        <end position="119"/>
    </location>
</feature>
<evidence type="ECO:0000256" key="1">
    <source>
        <dbReference type="SAM" id="Phobius"/>
    </source>
</evidence>
<accession>A0ABU8LP87</accession>
<name>A0ABU8LP87_9MICO</name>
<dbReference type="PANTHER" id="PTHR36840">
    <property type="entry name" value="BLL5714 PROTEIN"/>
    <property type="match status" value="1"/>
</dbReference>
<reference evidence="2 3" key="1">
    <citation type="submission" date="2024-02" db="EMBL/GenBank/DDBJ databases">
        <authorList>
            <person name="Saticioglu I.B."/>
        </authorList>
    </citation>
    <scope>NUCLEOTIDE SEQUENCE [LARGE SCALE GENOMIC DNA]</scope>
    <source>
        <strain evidence="2 3">Mu-43</strain>
    </source>
</reference>
<dbReference type="Pfam" id="PF06772">
    <property type="entry name" value="LtrA"/>
    <property type="match status" value="1"/>
</dbReference>
<gene>
    <name evidence="2" type="ORF">WDU93_13505</name>
</gene>
<evidence type="ECO:0000313" key="2">
    <source>
        <dbReference type="EMBL" id="MEJ1092701.1"/>
    </source>
</evidence>
<feature type="transmembrane region" description="Helical" evidence="1">
    <location>
        <begin position="53"/>
        <end position="78"/>
    </location>
</feature>
<feature type="transmembrane region" description="Helical" evidence="1">
    <location>
        <begin position="125"/>
        <end position="148"/>
    </location>
</feature>
<keyword evidence="1" id="KW-0472">Membrane</keyword>
<proteinExistence type="predicted"/>
<keyword evidence="1" id="KW-0812">Transmembrane</keyword>
<sequence length="229" mass="24608">MVAERKGARRGGMTPWHAHHIAERYGLLAIIALGETVLGTLAAARVLTDTEGWSLASIMVIGLGVVLTFGLWWSYFLVPSAEILSVRRSKAFVWGYGHFFVFGSIAAVGAGLHVIGYGYDDHYQVSTFVAIASIAIPVIAFMLSLYLLHSWLVSAFAKNAWLQTSALVLPALAMVIAAADAPLWACLLLVALSPVMVVLSFELGAWRTLDAQLHRAVTSAKAMPLVDAS</sequence>
<dbReference type="PANTHER" id="PTHR36840:SF1">
    <property type="entry name" value="BLL5714 PROTEIN"/>
    <property type="match status" value="1"/>
</dbReference>
<dbReference type="Proteomes" id="UP001366085">
    <property type="component" value="Unassembled WGS sequence"/>
</dbReference>
<feature type="transmembrane region" description="Helical" evidence="1">
    <location>
        <begin position="160"/>
        <end position="179"/>
    </location>
</feature>
<protein>
    <submittedName>
        <fullName evidence="2">Low temperature requirement protein A</fullName>
    </submittedName>
</protein>
<evidence type="ECO:0000313" key="3">
    <source>
        <dbReference type="Proteomes" id="UP001366085"/>
    </source>
</evidence>
<comment type="caution">
    <text evidence="2">The sequence shown here is derived from an EMBL/GenBank/DDBJ whole genome shotgun (WGS) entry which is preliminary data.</text>
</comment>
<feature type="transmembrane region" description="Helical" evidence="1">
    <location>
        <begin position="25"/>
        <end position="47"/>
    </location>
</feature>
<organism evidence="2 3">
    <name type="scientific">Microbacterium istanbulense</name>
    <dbReference type="NCBI Taxonomy" id="3122049"/>
    <lineage>
        <taxon>Bacteria</taxon>
        <taxon>Bacillati</taxon>
        <taxon>Actinomycetota</taxon>
        <taxon>Actinomycetes</taxon>
        <taxon>Micrococcales</taxon>
        <taxon>Microbacteriaceae</taxon>
        <taxon>Microbacterium</taxon>
    </lineage>
</organism>